<evidence type="ECO:0000313" key="2">
    <source>
        <dbReference type="EMBL" id="MDS0292926.1"/>
    </source>
</evidence>
<dbReference type="InterPro" id="IPR058324">
    <property type="entry name" value="DUF8011"/>
</dbReference>
<accession>A0ABU2FXI0</accession>
<dbReference type="EMBL" id="JAMQOQ010000001">
    <property type="protein sequence ID" value="MDS0292926.1"/>
    <property type="molecule type" value="Genomic_DNA"/>
</dbReference>
<evidence type="ECO:0000313" key="3">
    <source>
        <dbReference type="Proteomes" id="UP001254813"/>
    </source>
</evidence>
<proteinExistence type="predicted"/>
<gene>
    <name evidence="2" type="ORF">NDI79_01930</name>
</gene>
<comment type="caution">
    <text evidence="2">The sequence shown here is derived from an EMBL/GenBank/DDBJ whole genome shotgun (WGS) entry which is preliminary data.</text>
</comment>
<evidence type="ECO:0000256" key="1">
    <source>
        <dbReference type="SAM" id="Phobius"/>
    </source>
</evidence>
<keyword evidence="3" id="KW-1185">Reference proteome</keyword>
<keyword evidence="1" id="KW-1133">Transmembrane helix</keyword>
<name>A0ABU2FXI0_9EURY</name>
<sequence length="94" mass="10116">MELRLDRFASEPRGWEGARIFLAGSLAFVALHAYFAVRYGEGDPTMLVFAAGNGLAAGAELLPERRQRWVTVLRAAAVGVFALILAGALARLLT</sequence>
<dbReference type="Proteomes" id="UP001254813">
    <property type="component" value="Unassembled WGS sequence"/>
</dbReference>
<protein>
    <submittedName>
        <fullName evidence="2">Uncharacterized protein</fullName>
    </submittedName>
</protein>
<organism evidence="2 3">
    <name type="scientific">Halogeometricum luteum</name>
    <dbReference type="NCBI Taxonomy" id="2950537"/>
    <lineage>
        <taxon>Archaea</taxon>
        <taxon>Methanobacteriati</taxon>
        <taxon>Methanobacteriota</taxon>
        <taxon>Stenosarchaea group</taxon>
        <taxon>Halobacteria</taxon>
        <taxon>Halobacteriales</taxon>
        <taxon>Haloferacaceae</taxon>
        <taxon>Halogeometricum</taxon>
    </lineage>
</organism>
<feature type="transmembrane region" description="Helical" evidence="1">
    <location>
        <begin position="20"/>
        <end position="39"/>
    </location>
</feature>
<dbReference type="Pfam" id="PF26041">
    <property type="entry name" value="DUF8011"/>
    <property type="match status" value="1"/>
</dbReference>
<reference evidence="2 3" key="1">
    <citation type="submission" date="2022-06" db="EMBL/GenBank/DDBJ databases">
        <title>Halogeometricum sp. a new haloarchaeum isolate from saline soil.</title>
        <authorList>
            <person name="Strakova D."/>
            <person name="Galisteo C."/>
            <person name="Sanchez-Porro C."/>
            <person name="Ventosa A."/>
        </authorList>
    </citation>
    <scope>NUCLEOTIDE SEQUENCE [LARGE SCALE GENOMIC DNA]</scope>
    <source>
        <strain evidence="3">S3BR25-2</strain>
    </source>
</reference>
<keyword evidence="1" id="KW-0812">Transmembrane</keyword>
<keyword evidence="1" id="KW-0472">Membrane</keyword>
<feature type="transmembrane region" description="Helical" evidence="1">
    <location>
        <begin position="75"/>
        <end position="93"/>
    </location>
</feature>
<dbReference type="RefSeq" id="WP_310926765.1">
    <property type="nucleotide sequence ID" value="NZ_JAMQOQ010000001.1"/>
</dbReference>